<dbReference type="RefSeq" id="WP_165297501.1">
    <property type="nucleotide sequence ID" value="NZ_JAAKZZ010000034.1"/>
</dbReference>
<dbReference type="EMBL" id="JAAKZZ010000034">
    <property type="protein sequence ID" value="NGO67843.1"/>
    <property type="molecule type" value="Genomic_DNA"/>
</dbReference>
<gene>
    <name evidence="1" type="ORF">G5C65_05630</name>
</gene>
<sequence>MSAPDDAVWREAFDERSVALDSGHLHWTGATSGRGTPVLAVANQVHTAYRLSFAWHHGREPEGNVRPACGFPGCVAGPHLQDRVLRERSVA</sequence>
<organism evidence="1 2">
    <name type="scientific">Streptomyces boncukensis</name>
    <dbReference type="NCBI Taxonomy" id="2711219"/>
    <lineage>
        <taxon>Bacteria</taxon>
        <taxon>Bacillati</taxon>
        <taxon>Actinomycetota</taxon>
        <taxon>Actinomycetes</taxon>
        <taxon>Kitasatosporales</taxon>
        <taxon>Streptomycetaceae</taxon>
        <taxon>Streptomyces</taxon>
    </lineage>
</organism>
<keyword evidence="2" id="KW-1185">Reference proteome</keyword>
<dbReference type="AlphaFoldDB" id="A0A6G4WS67"/>
<dbReference type="Proteomes" id="UP000477722">
    <property type="component" value="Unassembled WGS sequence"/>
</dbReference>
<protein>
    <submittedName>
        <fullName evidence="1">Uncharacterized protein</fullName>
    </submittedName>
</protein>
<name>A0A6G4WS67_9ACTN</name>
<reference evidence="1 2" key="1">
    <citation type="submission" date="2020-02" db="EMBL/GenBank/DDBJ databases">
        <title>Whole-genome analyses of novel actinobacteria.</title>
        <authorList>
            <person name="Sahin N."/>
            <person name="Tatar D."/>
        </authorList>
    </citation>
    <scope>NUCLEOTIDE SEQUENCE [LARGE SCALE GENOMIC DNA]</scope>
    <source>
        <strain evidence="1 2">SB3404</strain>
    </source>
</reference>
<evidence type="ECO:0000313" key="2">
    <source>
        <dbReference type="Proteomes" id="UP000477722"/>
    </source>
</evidence>
<comment type="caution">
    <text evidence="1">The sequence shown here is derived from an EMBL/GenBank/DDBJ whole genome shotgun (WGS) entry which is preliminary data.</text>
</comment>
<evidence type="ECO:0000313" key="1">
    <source>
        <dbReference type="EMBL" id="NGO67843.1"/>
    </source>
</evidence>
<accession>A0A6G4WS67</accession>
<proteinExistence type="predicted"/>